<accession>A0ABT4B4E3</accession>
<evidence type="ECO:0000313" key="3">
    <source>
        <dbReference type="Proteomes" id="UP001151002"/>
    </source>
</evidence>
<evidence type="ECO:0000313" key="2">
    <source>
        <dbReference type="EMBL" id="MCY1141356.1"/>
    </source>
</evidence>
<dbReference type="EMBL" id="JAPNTZ010000009">
    <property type="protein sequence ID" value="MCY1141356.1"/>
    <property type="molecule type" value="Genomic_DNA"/>
</dbReference>
<dbReference type="RefSeq" id="WP_267565743.1">
    <property type="nucleotide sequence ID" value="NZ_JAPNTZ010000009.1"/>
</dbReference>
<proteinExistence type="predicted"/>
<protein>
    <submittedName>
        <fullName evidence="2">Uncharacterized protein</fullName>
    </submittedName>
</protein>
<reference evidence="2" key="1">
    <citation type="submission" date="2022-11" db="EMBL/GenBank/DDBJ databases">
        <authorList>
            <person name="Somphong A."/>
            <person name="Phongsopitanun W."/>
        </authorList>
    </citation>
    <scope>NUCLEOTIDE SEQUENCE</scope>
    <source>
        <strain evidence="2">Pm04-4</strain>
    </source>
</reference>
<evidence type="ECO:0000256" key="1">
    <source>
        <dbReference type="SAM" id="MobiDB-lite"/>
    </source>
</evidence>
<keyword evidence="3" id="KW-1185">Reference proteome</keyword>
<feature type="compositionally biased region" description="Basic and acidic residues" evidence="1">
    <location>
        <begin position="209"/>
        <end position="226"/>
    </location>
</feature>
<organism evidence="2 3">
    <name type="scientific">Paractinoplanes pyxinae</name>
    <dbReference type="NCBI Taxonomy" id="2997416"/>
    <lineage>
        <taxon>Bacteria</taxon>
        <taxon>Bacillati</taxon>
        <taxon>Actinomycetota</taxon>
        <taxon>Actinomycetes</taxon>
        <taxon>Micromonosporales</taxon>
        <taxon>Micromonosporaceae</taxon>
        <taxon>Paractinoplanes</taxon>
    </lineage>
</organism>
<dbReference type="Proteomes" id="UP001151002">
    <property type="component" value="Unassembled WGS sequence"/>
</dbReference>
<comment type="caution">
    <text evidence="2">The sequence shown here is derived from an EMBL/GenBank/DDBJ whole genome shotgun (WGS) entry which is preliminary data.</text>
</comment>
<gene>
    <name evidence="2" type="ORF">OWR29_25440</name>
</gene>
<feature type="region of interest" description="Disordered" evidence="1">
    <location>
        <begin position="131"/>
        <end position="263"/>
    </location>
</feature>
<sequence>MSDLLDQERATVREWTDVLARVRFGTVKVAGRNIAGSRIKAVAARLADYADSDGSRVRPGLPRLAVDLEAEYGSVKRAVQHLVRLGLLRLVRPGARPGHADEYQLALPADLLDRDDLTVWSPARHTLEVEKVREATRGRYKKAPQTPDPGDLQVPDAPTGPVDNPDLQVPQVPADTHDRVEPAGASRTNETRPAGASSTDLQVHQAPATDHRPRHNNDRPHTEDLRTAVTGPRVPEAAEEPDSPSDSLPARCPHGLASRRRPDGQLSCVLCRRASGLAPVIPIRSAS</sequence>
<name>A0ABT4B4E3_9ACTN</name>